<dbReference type="AlphaFoldDB" id="F8JL13"/>
<organism evidence="4 5">
    <name type="scientific">Streptantibioticus cattleyicolor (strain ATCC 35852 / DSM 46488 / JCM 4925 / NBRC 14057 / NRRL 8057)</name>
    <name type="common">Streptomyces cattleya</name>
    <dbReference type="NCBI Taxonomy" id="1003195"/>
    <lineage>
        <taxon>Bacteria</taxon>
        <taxon>Bacillati</taxon>
        <taxon>Actinomycetota</taxon>
        <taxon>Actinomycetes</taxon>
        <taxon>Kitasatosporales</taxon>
        <taxon>Streptomycetaceae</taxon>
        <taxon>Streptantibioticus</taxon>
    </lineage>
</organism>
<dbReference type="KEGG" id="scy:SCATT_p02150"/>
<evidence type="ECO:0000256" key="1">
    <source>
        <dbReference type="ARBA" id="ARBA00022801"/>
    </source>
</evidence>
<accession>F8JL13</accession>
<dbReference type="OrthoDB" id="569821at2"/>
<dbReference type="HOGENOM" id="CLU_026278_2_1_11"/>
<evidence type="ECO:0000313" key="4">
    <source>
        <dbReference type="EMBL" id="AEW98408.1"/>
    </source>
</evidence>
<dbReference type="PANTHER" id="PTHR10272">
    <property type="entry name" value="PLATELET-ACTIVATING FACTOR ACETYLHYDROLASE"/>
    <property type="match status" value="1"/>
</dbReference>
<dbReference type="KEGG" id="sct:SCAT_p1509"/>
<dbReference type="GO" id="GO:0003847">
    <property type="term" value="F:1-alkyl-2-acetylglycerophosphocholine esterase activity"/>
    <property type="evidence" value="ECO:0007669"/>
    <property type="project" value="TreeGrafter"/>
</dbReference>
<dbReference type="InterPro" id="IPR029058">
    <property type="entry name" value="AB_hydrolase_fold"/>
</dbReference>
<name>F8JL13_STREN</name>
<proteinExistence type="predicted"/>
<keyword evidence="1" id="KW-0378">Hydrolase</keyword>
<accession>G8XEM6</accession>
<dbReference type="PANTHER" id="PTHR10272:SF0">
    <property type="entry name" value="PLATELET-ACTIVATING FACTOR ACETYLHYDROLASE"/>
    <property type="match status" value="1"/>
</dbReference>
<evidence type="ECO:0000256" key="3">
    <source>
        <dbReference type="ARBA" id="ARBA00023098"/>
    </source>
</evidence>
<geneLocation type="plasmid" evidence="4 5">
    <name>pSCATT</name>
</geneLocation>
<keyword evidence="5" id="KW-1185">Reference proteome</keyword>
<evidence type="ECO:0000256" key="2">
    <source>
        <dbReference type="ARBA" id="ARBA00022963"/>
    </source>
</evidence>
<sequence length="405" mass="42494">MRTDRGRTTWPRRLLRVTLAVLAAVLVTAGGYAGVVAERHERPVALPAPTGHYHVGRAMFEWTDRHRADPLAPRPGMPRQLSVWLWYPAPPDAQGRPVPYAPGAWGQLHFGGPATIAETDFDLVRPHALDGVPVAAGRFPVVVLEPGLGFSAPQYTTIAENLAGHGYLVAGVTPTYSANLTVLHGHTVRATPAGDPGESDITAVGDRLVGVWSADARFAAAQVAGLDATGPFAGHVDRAHTAYVGHSLGGAASLEACRTDPRCAAAADLDGAQYGPVTRTGVGRPVLVMGSENSCVTGTCRPATAADAADRAVARTLLTAGSAPAWAYQIDGTAHFNYSDYGAYYLAAPVRGLLALGPIDGSLALTITNAYLTAFLDHTLRATPQPLLTGALHPFPQVRAERVPR</sequence>
<dbReference type="EMBL" id="CP003229">
    <property type="protein sequence ID" value="AEW98408.1"/>
    <property type="molecule type" value="Genomic_DNA"/>
</dbReference>
<dbReference type="PATRIC" id="fig|1003195.11.peg.1462"/>
<dbReference type="Gene3D" id="3.40.50.1820">
    <property type="entry name" value="alpha/beta hydrolase"/>
    <property type="match status" value="1"/>
</dbReference>
<dbReference type="GO" id="GO:0016042">
    <property type="term" value="P:lipid catabolic process"/>
    <property type="evidence" value="ECO:0007669"/>
    <property type="project" value="UniProtKB-KW"/>
</dbReference>
<evidence type="ECO:0008006" key="6">
    <source>
        <dbReference type="Google" id="ProtNLM"/>
    </source>
</evidence>
<dbReference type="RefSeq" id="WP_014151956.1">
    <property type="nucleotide sequence ID" value="NC_016113.1"/>
</dbReference>
<keyword evidence="4" id="KW-0614">Plasmid</keyword>
<keyword evidence="2" id="KW-0442">Lipid degradation</keyword>
<keyword evidence="3" id="KW-0443">Lipid metabolism</keyword>
<evidence type="ECO:0000313" key="5">
    <source>
        <dbReference type="Proteomes" id="UP000007842"/>
    </source>
</evidence>
<reference evidence="5" key="1">
    <citation type="submission" date="2011-12" db="EMBL/GenBank/DDBJ databases">
        <title>Complete genome sequence of Streptomyces cattleya strain DSM 46488.</title>
        <authorList>
            <person name="Ou H.-Y."/>
            <person name="Li P."/>
            <person name="Zhao C."/>
            <person name="O'Hagan D."/>
            <person name="Deng Z."/>
        </authorList>
    </citation>
    <scope>NUCLEOTIDE SEQUENCE [LARGE SCALE GENOMIC DNA]</scope>
    <source>
        <strain evidence="5">ATCC 35852 / DSM 46488 / JCM 4925 / NBRC 14057 / NRRL 8057</strain>
        <plasmid evidence="5">Plasmid pSCATT</plasmid>
    </source>
</reference>
<protein>
    <recommendedName>
        <fullName evidence="6">Platelet-activating factor acetylhydrolase</fullName>
    </recommendedName>
</protein>
<dbReference type="SUPFAM" id="SSF53474">
    <property type="entry name" value="alpha/beta-Hydrolases"/>
    <property type="match status" value="1"/>
</dbReference>
<gene>
    <name evidence="4" type="ordered locus">SCATT_p02150</name>
</gene>
<dbReference type="Proteomes" id="UP000007842">
    <property type="component" value="Plasmid pSCATT"/>
</dbReference>